<dbReference type="PANTHER" id="PTHR24189:SF50">
    <property type="entry name" value="ANKYRIN REPEAT AND SOCS BOX PROTEIN 2"/>
    <property type="match status" value="1"/>
</dbReference>
<dbReference type="SMART" id="SM00248">
    <property type="entry name" value="ANK"/>
    <property type="match status" value="4"/>
</dbReference>
<comment type="caution">
    <text evidence="3">The sequence shown here is derived from an EMBL/GenBank/DDBJ whole genome shotgun (WGS) entry which is preliminary data.</text>
</comment>
<gene>
    <name evidence="3" type="ORF">CPLU01_09759</name>
</gene>
<dbReference type="SUPFAM" id="SSF48403">
    <property type="entry name" value="Ankyrin repeat"/>
    <property type="match status" value="2"/>
</dbReference>
<organism evidence="3 4">
    <name type="scientific">Colletotrichum plurivorum</name>
    <dbReference type="NCBI Taxonomy" id="2175906"/>
    <lineage>
        <taxon>Eukaryota</taxon>
        <taxon>Fungi</taxon>
        <taxon>Dikarya</taxon>
        <taxon>Ascomycota</taxon>
        <taxon>Pezizomycotina</taxon>
        <taxon>Sordariomycetes</taxon>
        <taxon>Hypocreomycetidae</taxon>
        <taxon>Glomerellales</taxon>
        <taxon>Glomerellaceae</taxon>
        <taxon>Colletotrichum</taxon>
        <taxon>Colletotrichum orchidearum species complex</taxon>
    </lineage>
</organism>
<protein>
    <recommendedName>
        <fullName evidence="5">Ankyrin repeat protein</fullName>
    </recommendedName>
</protein>
<dbReference type="InterPro" id="IPR036770">
    <property type="entry name" value="Ankyrin_rpt-contain_sf"/>
</dbReference>
<dbReference type="InterPro" id="IPR002110">
    <property type="entry name" value="Ankyrin_rpt"/>
</dbReference>
<name>A0A8H6K7S7_9PEZI</name>
<dbReference type="PANTHER" id="PTHR24189">
    <property type="entry name" value="MYOTROPHIN"/>
    <property type="match status" value="1"/>
</dbReference>
<keyword evidence="1" id="KW-0677">Repeat</keyword>
<reference evidence="3" key="1">
    <citation type="journal article" date="2020" name="Phytopathology">
        <title>Genome Sequence Resources of Colletotrichum truncatum, C. plurivorum, C. musicola, and C. sojae: Four Species Pathogenic to Soybean (Glycine max).</title>
        <authorList>
            <person name="Rogerio F."/>
            <person name="Boufleur T.R."/>
            <person name="Ciampi-Guillardi M."/>
            <person name="Sukno S.A."/>
            <person name="Thon M.R."/>
            <person name="Massola Junior N.S."/>
            <person name="Baroncelli R."/>
        </authorList>
    </citation>
    <scope>NUCLEOTIDE SEQUENCE</scope>
    <source>
        <strain evidence="3">LFN00145</strain>
    </source>
</reference>
<evidence type="ECO:0008006" key="5">
    <source>
        <dbReference type="Google" id="ProtNLM"/>
    </source>
</evidence>
<dbReference type="InterPro" id="IPR050745">
    <property type="entry name" value="Multifunctional_regulatory"/>
</dbReference>
<evidence type="ECO:0000313" key="4">
    <source>
        <dbReference type="Proteomes" id="UP000654918"/>
    </source>
</evidence>
<evidence type="ECO:0000256" key="1">
    <source>
        <dbReference type="ARBA" id="ARBA00022737"/>
    </source>
</evidence>
<dbReference type="Gene3D" id="1.25.40.20">
    <property type="entry name" value="Ankyrin repeat-containing domain"/>
    <property type="match status" value="2"/>
</dbReference>
<accession>A0A8H6K7S7</accession>
<dbReference type="AlphaFoldDB" id="A0A8H6K7S7"/>
<dbReference type="Proteomes" id="UP000654918">
    <property type="component" value="Unassembled WGS sequence"/>
</dbReference>
<keyword evidence="2" id="KW-0040">ANK repeat</keyword>
<evidence type="ECO:0000313" key="3">
    <source>
        <dbReference type="EMBL" id="KAF6826303.1"/>
    </source>
</evidence>
<sequence length="415" mass="46787">MPGEVIYENGTPYRGYRDDRFKHLSPLHLARSPEMIKMIISLAPDIPVDEKEEANGDSILSWLIYRDMDSQGIRYLLEAGAHPDCIGPDSLDYLLGDMTPLETALALMNSATVKVLEYGTSDFLRFLVNAGANPHMLMSQGHTSIRGPNFHSHSSVLQAPQWILKQIELLQSGQGWFSTLYLDEDTGTLLGKLKVLLETHPQLSTRAALYTFAIRNIEMKFLEEVLRVINLTRSDFRCPWGPGALARLLHRGSVLRGHLGHLHDCVLLLLRTGANVNNCHKGKTALHRAFSLPIASPQDSDDMDVEHATVDWDPDWDDYGFFDRPIYPDFSTEEHAALRQDDVLSIVLSLLLNGADPKAEDNEKKTPAWYAKKNGWLDLDLPKAVAISDMVEIDYAWKKKPEDHPTCYEITGEWD</sequence>
<evidence type="ECO:0000256" key="2">
    <source>
        <dbReference type="ARBA" id="ARBA00023043"/>
    </source>
</evidence>
<keyword evidence="4" id="KW-1185">Reference proteome</keyword>
<proteinExistence type="predicted"/>
<dbReference type="EMBL" id="WIGO01000157">
    <property type="protein sequence ID" value="KAF6826303.1"/>
    <property type="molecule type" value="Genomic_DNA"/>
</dbReference>